<dbReference type="PANTHER" id="PTHR43778:SF2">
    <property type="entry name" value="PYRUVATE CARBOXYLASE, MITOCHONDRIAL"/>
    <property type="match status" value="1"/>
</dbReference>
<dbReference type="NCBIfam" id="TIGR01108">
    <property type="entry name" value="oadA"/>
    <property type="match status" value="1"/>
</dbReference>
<gene>
    <name evidence="5" type="primary">oadA</name>
    <name evidence="5" type="ORF">CQA63_07825</name>
</gene>
<dbReference type="InterPro" id="IPR005776">
    <property type="entry name" value="OadA"/>
</dbReference>
<dbReference type="InterPro" id="IPR000089">
    <property type="entry name" value="Biotin_lipoyl"/>
</dbReference>
<evidence type="ECO:0000256" key="1">
    <source>
        <dbReference type="ARBA" id="ARBA00023267"/>
    </source>
</evidence>
<dbReference type="InterPro" id="IPR003379">
    <property type="entry name" value="Carboxylase_cons_dom"/>
</dbReference>
<feature type="region of interest" description="Disordered" evidence="2">
    <location>
        <begin position="520"/>
        <end position="539"/>
    </location>
</feature>
<proteinExistence type="predicted"/>
<accession>A0A3D8I231</accession>
<dbReference type="NCBIfam" id="NF006761">
    <property type="entry name" value="PRK09282.1"/>
    <property type="match status" value="1"/>
</dbReference>
<protein>
    <submittedName>
        <fullName evidence="5">Oxaloacetate decarboxylase subunit alpha</fullName>
    </submittedName>
</protein>
<evidence type="ECO:0000313" key="5">
    <source>
        <dbReference type="EMBL" id="RDU59178.1"/>
    </source>
</evidence>
<comment type="caution">
    <text evidence="5">The sequence shown here is derived from an EMBL/GenBank/DDBJ whole genome shotgun (WGS) entry which is preliminary data.</text>
</comment>
<dbReference type="InterPro" id="IPR001882">
    <property type="entry name" value="Biotin_BS"/>
</dbReference>
<dbReference type="FunFam" id="2.40.50.100:FF:000003">
    <property type="entry name" value="Acetyl-CoA carboxylase biotin carboxyl carrier protein"/>
    <property type="match status" value="1"/>
</dbReference>
<name>A0A3D8I231_9HELI</name>
<sequence length="599" mass="66300">MIRITENSLRDGHQSLLATRMRTEDLIEAAKIFDSIGFHSLEVWGGATYDTCLRYLKEDPFERLSEFKKVCPKTPLQMLLRGQNLIGYRHYADDVVEEFVRLSCEGGIDIFRIFDAFNDPRNLQKAIESVKKYGKHAQGAICYTTSPIHTIASFVDYAKELVKMGCDSLAIKDMAGLLAPFAAYDLVKALKEEIGVSLSLHTHSTAGFAFGAHLKAVEAGVDVLDLANSALSEGTSHPCTQSMVATLKGTSWDSGLDIAQMELAAEILRKNRRKYKKFESQYNQIDTRVLVNQIPGGMISNMANQLREQNALDRMEEVMSEIPHVRADFGYVPLVTPSSQIVGTQAVLNVLMGERYKTITTETRNVVKGLYGRTPAPLSESLLKKVLSEHEEIINVRPADLLEPELPKAKEASSTFAKSPQDVISFAMFNQIAQTFLEERNSNTLTPEPLESFEEKCDDKLPKEFEIVVNGEHYSIKVEGSGEKSDEVRPFFIRVDGELKEVFVESVDTSLEGKILKEPKSGTLPQATAPGHAKSPMPGTLTKIKVQVGDKVKQGDTLAIVEAMKMENEVLSPIDGVIKEIYATQGMQIGSDVAIMLLG</sequence>
<dbReference type="InterPro" id="IPR055268">
    <property type="entry name" value="PCB-like"/>
</dbReference>
<keyword evidence="6" id="KW-1185">Reference proteome</keyword>
<dbReference type="InterPro" id="IPR013785">
    <property type="entry name" value="Aldolase_TIM"/>
</dbReference>
<dbReference type="GO" id="GO:0004736">
    <property type="term" value="F:pyruvate carboxylase activity"/>
    <property type="evidence" value="ECO:0007669"/>
    <property type="project" value="UniProtKB-ARBA"/>
</dbReference>
<reference evidence="5 6" key="1">
    <citation type="submission" date="2018-04" db="EMBL/GenBank/DDBJ databases">
        <title>Novel Campyloabacter and Helicobacter Species and Strains.</title>
        <authorList>
            <person name="Mannion A.J."/>
            <person name="Shen Z."/>
            <person name="Fox J.G."/>
        </authorList>
    </citation>
    <scope>NUCLEOTIDE SEQUENCE [LARGE SCALE GENOMIC DNA]</scope>
    <source>
        <strain evidence="5 6">MIT 98-6070</strain>
    </source>
</reference>
<dbReference type="SUPFAM" id="SSF89000">
    <property type="entry name" value="post-HMGL domain-like"/>
    <property type="match status" value="1"/>
</dbReference>
<dbReference type="PANTHER" id="PTHR43778">
    <property type="entry name" value="PYRUVATE CARBOXYLASE"/>
    <property type="match status" value="1"/>
</dbReference>
<dbReference type="EMBL" id="NXLR01000017">
    <property type="protein sequence ID" value="RDU59178.1"/>
    <property type="molecule type" value="Genomic_DNA"/>
</dbReference>
<dbReference type="GO" id="GO:0008948">
    <property type="term" value="F:oxaloacetate decarboxylase activity"/>
    <property type="evidence" value="ECO:0007669"/>
    <property type="project" value="InterPro"/>
</dbReference>
<dbReference type="SUPFAM" id="SSF51230">
    <property type="entry name" value="Single hybrid motif"/>
    <property type="match status" value="1"/>
</dbReference>
<dbReference type="PROSITE" id="PS50968">
    <property type="entry name" value="BIOTINYL_LIPOYL"/>
    <property type="match status" value="1"/>
</dbReference>
<evidence type="ECO:0000256" key="2">
    <source>
        <dbReference type="SAM" id="MobiDB-lite"/>
    </source>
</evidence>
<dbReference type="PROSITE" id="PS00188">
    <property type="entry name" value="BIOTIN"/>
    <property type="match status" value="1"/>
</dbReference>
<feature type="domain" description="Pyruvate carboxyltransferase" evidence="4">
    <location>
        <begin position="2"/>
        <end position="262"/>
    </location>
</feature>
<organism evidence="5 6">
    <name type="scientific">Helicobacter marmotae</name>
    <dbReference type="NCBI Taxonomy" id="152490"/>
    <lineage>
        <taxon>Bacteria</taxon>
        <taxon>Pseudomonadati</taxon>
        <taxon>Campylobacterota</taxon>
        <taxon>Epsilonproteobacteria</taxon>
        <taxon>Campylobacterales</taxon>
        <taxon>Helicobacteraceae</taxon>
        <taxon>Helicobacter</taxon>
    </lineage>
</organism>
<evidence type="ECO:0000313" key="6">
    <source>
        <dbReference type="Proteomes" id="UP000256599"/>
    </source>
</evidence>
<keyword evidence="1" id="KW-0092">Biotin</keyword>
<dbReference type="InterPro" id="IPR011053">
    <property type="entry name" value="Single_hybrid_motif"/>
</dbReference>
<feature type="domain" description="Lipoyl-binding" evidence="3">
    <location>
        <begin position="524"/>
        <end position="599"/>
    </location>
</feature>
<evidence type="ECO:0000259" key="3">
    <source>
        <dbReference type="PROSITE" id="PS50968"/>
    </source>
</evidence>
<dbReference type="Proteomes" id="UP000256599">
    <property type="component" value="Unassembled WGS sequence"/>
</dbReference>
<dbReference type="InterPro" id="IPR000891">
    <property type="entry name" value="PYR_CT"/>
</dbReference>
<dbReference type="Gene3D" id="2.40.50.100">
    <property type="match status" value="1"/>
</dbReference>
<dbReference type="Pfam" id="PF00364">
    <property type="entry name" value="Biotin_lipoyl"/>
    <property type="match status" value="1"/>
</dbReference>
<dbReference type="Gene3D" id="3.20.20.70">
    <property type="entry name" value="Aldolase class I"/>
    <property type="match status" value="1"/>
</dbReference>
<dbReference type="PROSITE" id="PS50991">
    <property type="entry name" value="PYR_CT"/>
    <property type="match status" value="1"/>
</dbReference>
<dbReference type="OrthoDB" id="9769961at2"/>
<dbReference type="AlphaFoldDB" id="A0A3D8I231"/>
<dbReference type="GO" id="GO:0005737">
    <property type="term" value="C:cytoplasm"/>
    <property type="evidence" value="ECO:0007669"/>
    <property type="project" value="TreeGrafter"/>
</dbReference>
<dbReference type="CDD" id="cd07937">
    <property type="entry name" value="DRE_TIM_PC_TC_5S"/>
    <property type="match status" value="1"/>
</dbReference>
<evidence type="ECO:0000259" key="4">
    <source>
        <dbReference type="PROSITE" id="PS50991"/>
    </source>
</evidence>
<dbReference type="GO" id="GO:0006094">
    <property type="term" value="P:gluconeogenesis"/>
    <property type="evidence" value="ECO:0007669"/>
    <property type="project" value="TreeGrafter"/>
</dbReference>
<dbReference type="CDD" id="cd06850">
    <property type="entry name" value="biotinyl_domain"/>
    <property type="match status" value="1"/>
</dbReference>
<dbReference type="Pfam" id="PF00682">
    <property type="entry name" value="HMGL-like"/>
    <property type="match status" value="1"/>
</dbReference>
<dbReference type="Pfam" id="PF02436">
    <property type="entry name" value="PYC_OADA"/>
    <property type="match status" value="1"/>
</dbReference>
<dbReference type="RefSeq" id="WP_104700467.1">
    <property type="nucleotide sequence ID" value="NZ_FZPP01000033.1"/>
</dbReference>
<dbReference type="GO" id="GO:0006814">
    <property type="term" value="P:sodium ion transport"/>
    <property type="evidence" value="ECO:0007669"/>
    <property type="project" value="InterPro"/>
</dbReference>
<dbReference type="SUPFAM" id="SSF51569">
    <property type="entry name" value="Aldolase"/>
    <property type="match status" value="1"/>
</dbReference>